<dbReference type="Pfam" id="PF00578">
    <property type="entry name" value="AhpC-TSA"/>
    <property type="match status" value="1"/>
</dbReference>
<comment type="similarity">
    <text evidence="10">Belongs to the peroxiredoxin family. BCP/PrxQ subfamily.</text>
</comment>
<protein>
    <recommendedName>
        <fullName evidence="3">thioredoxin-dependent peroxiredoxin</fullName>
        <ecNumber evidence="3">1.11.1.24</ecNumber>
    </recommendedName>
    <alternativeName>
        <fullName evidence="9">Thioredoxin peroxidase</fullName>
    </alternativeName>
</protein>
<dbReference type="GO" id="GO:0008379">
    <property type="term" value="F:thioredoxin peroxidase activity"/>
    <property type="evidence" value="ECO:0007669"/>
    <property type="project" value="TreeGrafter"/>
</dbReference>
<name>A0A345IG28_9DEIO</name>
<dbReference type="GO" id="GO:0045454">
    <property type="term" value="P:cell redox homeostasis"/>
    <property type="evidence" value="ECO:0007669"/>
    <property type="project" value="TreeGrafter"/>
</dbReference>
<dbReference type="RefSeq" id="WP_114671630.1">
    <property type="nucleotide sequence ID" value="NZ_CP031158.1"/>
</dbReference>
<dbReference type="STRING" id="1288484.GCA_000348665_00994"/>
<keyword evidence="8" id="KW-0676">Redox-active center</keyword>
<dbReference type="PIRSF" id="PIRSF000239">
    <property type="entry name" value="AHPC"/>
    <property type="match status" value="1"/>
</dbReference>
<dbReference type="EC" id="1.11.1.24" evidence="3"/>
<keyword evidence="6" id="KW-0560">Oxidoreductase</keyword>
<dbReference type="Gene3D" id="3.40.30.10">
    <property type="entry name" value="Glutaredoxin"/>
    <property type="match status" value="1"/>
</dbReference>
<feature type="domain" description="Thioredoxin" evidence="13">
    <location>
        <begin position="3"/>
        <end position="153"/>
    </location>
</feature>
<dbReference type="GO" id="GO:0005737">
    <property type="term" value="C:cytoplasm"/>
    <property type="evidence" value="ECO:0007669"/>
    <property type="project" value="TreeGrafter"/>
</dbReference>
<evidence type="ECO:0000256" key="5">
    <source>
        <dbReference type="ARBA" id="ARBA00022862"/>
    </source>
</evidence>
<dbReference type="InterPro" id="IPR050924">
    <property type="entry name" value="Peroxiredoxin_BCP/PrxQ"/>
</dbReference>
<dbReference type="KEGG" id="dwu:DVJ83_05150"/>
<dbReference type="PANTHER" id="PTHR42801:SF4">
    <property type="entry name" value="AHPC_TSA FAMILY PROTEIN"/>
    <property type="match status" value="1"/>
</dbReference>
<keyword evidence="7" id="KW-1015">Disulfide bond</keyword>
<evidence type="ECO:0000256" key="8">
    <source>
        <dbReference type="ARBA" id="ARBA00023284"/>
    </source>
</evidence>
<dbReference type="InterPro" id="IPR013766">
    <property type="entry name" value="Thioredoxin_domain"/>
</dbReference>
<sequence length="157" mass="17095">MTPRVGQPAPLFRTRSDDGRLMDLTQLRGRWVVLYFYPRAGTPGCSVEAQRFEAALPEFGRLGAEVIGVSTDTEAQQARFREGCGLSFPLLPDGDHTVARAYGVMGGVGGLLGLASRQTFLIDPAGQLAFHWKRVNPLGHAAEVLRTLEQRTGARSE</sequence>
<proteinExistence type="inferred from homology"/>
<dbReference type="CDD" id="cd03017">
    <property type="entry name" value="PRX_BCP"/>
    <property type="match status" value="1"/>
</dbReference>
<comment type="function">
    <text evidence="1">Thiol-specific peroxidase that catalyzes the reduction of hydrogen peroxide and organic hydroperoxides to water and alcohols, respectively. Plays a role in cell protection against oxidative stress by detoxifying peroxides and as sensor of hydrogen peroxide-mediated signaling events.</text>
</comment>
<dbReference type="EMBL" id="CP031158">
    <property type="protein sequence ID" value="AXG98650.1"/>
    <property type="molecule type" value="Genomic_DNA"/>
</dbReference>
<comment type="catalytic activity">
    <reaction evidence="11">
        <text>a hydroperoxide + [thioredoxin]-dithiol = an alcohol + [thioredoxin]-disulfide + H2O</text>
        <dbReference type="Rhea" id="RHEA:62620"/>
        <dbReference type="Rhea" id="RHEA-COMP:10698"/>
        <dbReference type="Rhea" id="RHEA-COMP:10700"/>
        <dbReference type="ChEBI" id="CHEBI:15377"/>
        <dbReference type="ChEBI" id="CHEBI:29950"/>
        <dbReference type="ChEBI" id="CHEBI:30879"/>
        <dbReference type="ChEBI" id="CHEBI:35924"/>
        <dbReference type="ChEBI" id="CHEBI:50058"/>
        <dbReference type="EC" id="1.11.1.24"/>
    </reaction>
</comment>
<evidence type="ECO:0000256" key="10">
    <source>
        <dbReference type="ARBA" id="ARBA00038489"/>
    </source>
</evidence>
<dbReference type="Proteomes" id="UP000253744">
    <property type="component" value="Chromosome"/>
</dbReference>
<keyword evidence="4" id="KW-0575">Peroxidase</keyword>
<evidence type="ECO:0000259" key="13">
    <source>
        <dbReference type="PROSITE" id="PS51352"/>
    </source>
</evidence>
<dbReference type="PANTHER" id="PTHR42801">
    <property type="entry name" value="THIOREDOXIN-DEPENDENT PEROXIDE REDUCTASE"/>
    <property type="match status" value="1"/>
</dbReference>
<dbReference type="PROSITE" id="PS51352">
    <property type="entry name" value="THIOREDOXIN_2"/>
    <property type="match status" value="1"/>
</dbReference>
<evidence type="ECO:0000313" key="15">
    <source>
        <dbReference type="Proteomes" id="UP000253744"/>
    </source>
</evidence>
<reference evidence="14 15" key="1">
    <citation type="submission" date="2018-07" db="EMBL/GenBank/DDBJ databases">
        <title>Complete Genome and Methylome Analysis of Deinococcus wulumuqiensis NEB 479.</title>
        <authorList>
            <person name="Fomenkov A."/>
            <person name="Luyten Y."/>
            <person name="Vincze T."/>
            <person name="Anton B.P."/>
            <person name="Clark T."/>
            <person name="Roberts R.J."/>
            <person name="Morgan R.D."/>
        </authorList>
    </citation>
    <scope>NUCLEOTIDE SEQUENCE [LARGE SCALE GENOMIC DNA]</scope>
    <source>
        <strain evidence="14 15">NEB 479</strain>
    </source>
</reference>
<gene>
    <name evidence="14" type="ORF">DVJ83_05150</name>
</gene>
<evidence type="ECO:0000313" key="14">
    <source>
        <dbReference type="EMBL" id="AXG98650.1"/>
    </source>
</evidence>
<evidence type="ECO:0000256" key="9">
    <source>
        <dbReference type="ARBA" id="ARBA00032824"/>
    </source>
</evidence>
<evidence type="ECO:0000256" key="3">
    <source>
        <dbReference type="ARBA" id="ARBA00013017"/>
    </source>
</evidence>
<evidence type="ECO:0000256" key="11">
    <source>
        <dbReference type="ARBA" id="ARBA00049091"/>
    </source>
</evidence>
<dbReference type="GO" id="GO:0034599">
    <property type="term" value="P:cellular response to oxidative stress"/>
    <property type="evidence" value="ECO:0007669"/>
    <property type="project" value="TreeGrafter"/>
</dbReference>
<dbReference type="FunFam" id="3.40.30.10:FF:000007">
    <property type="entry name" value="Thioredoxin-dependent thiol peroxidase"/>
    <property type="match status" value="1"/>
</dbReference>
<dbReference type="InterPro" id="IPR000866">
    <property type="entry name" value="AhpC/TSA"/>
</dbReference>
<dbReference type="AlphaFoldDB" id="A0A345IG28"/>
<feature type="active site" description="Cysteine sulfenic acid (-SOH) intermediate; for peroxidase activity" evidence="12">
    <location>
        <position position="45"/>
    </location>
</feature>
<evidence type="ECO:0000256" key="1">
    <source>
        <dbReference type="ARBA" id="ARBA00003330"/>
    </source>
</evidence>
<evidence type="ECO:0000256" key="12">
    <source>
        <dbReference type="PIRSR" id="PIRSR000239-1"/>
    </source>
</evidence>
<evidence type="ECO:0000256" key="4">
    <source>
        <dbReference type="ARBA" id="ARBA00022559"/>
    </source>
</evidence>
<evidence type="ECO:0000256" key="7">
    <source>
        <dbReference type="ARBA" id="ARBA00023157"/>
    </source>
</evidence>
<dbReference type="InterPro" id="IPR024706">
    <property type="entry name" value="Peroxiredoxin_AhpC-typ"/>
</dbReference>
<dbReference type="SUPFAM" id="SSF52833">
    <property type="entry name" value="Thioredoxin-like"/>
    <property type="match status" value="1"/>
</dbReference>
<comment type="subunit">
    <text evidence="2">Monomer.</text>
</comment>
<organism evidence="14 15">
    <name type="scientific">Deinococcus wulumuqiensis</name>
    <dbReference type="NCBI Taxonomy" id="980427"/>
    <lineage>
        <taxon>Bacteria</taxon>
        <taxon>Thermotogati</taxon>
        <taxon>Deinococcota</taxon>
        <taxon>Deinococci</taxon>
        <taxon>Deinococcales</taxon>
        <taxon>Deinococcaceae</taxon>
        <taxon>Deinococcus</taxon>
    </lineage>
</organism>
<keyword evidence="5" id="KW-0049">Antioxidant</keyword>
<accession>A0A345IG28</accession>
<evidence type="ECO:0000256" key="6">
    <source>
        <dbReference type="ARBA" id="ARBA00023002"/>
    </source>
</evidence>
<evidence type="ECO:0000256" key="2">
    <source>
        <dbReference type="ARBA" id="ARBA00011245"/>
    </source>
</evidence>
<dbReference type="InterPro" id="IPR036249">
    <property type="entry name" value="Thioredoxin-like_sf"/>
</dbReference>